<dbReference type="Gene3D" id="3.60.120.10">
    <property type="entry name" value="Anthranilate synthase"/>
    <property type="match status" value="1"/>
</dbReference>
<dbReference type="PANTHER" id="PTHR42839">
    <property type="entry name" value="ISOCHORISMATE SYNTHASE ENTC"/>
    <property type="match status" value="1"/>
</dbReference>
<evidence type="ECO:0000259" key="1">
    <source>
        <dbReference type="Pfam" id="PF00425"/>
    </source>
</evidence>
<dbReference type="EMBL" id="JPRJ01000006">
    <property type="protein sequence ID" value="KFF29484.1"/>
    <property type="molecule type" value="Genomic_DNA"/>
</dbReference>
<dbReference type="RefSeq" id="WP_034682476.1">
    <property type="nucleotide sequence ID" value="NZ_CP023049.2"/>
</dbReference>
<comment type="caution">
    <text evidence="2">The sequence shown here is derived from an EMBL/GenBank/DDBJ whole genome shotgun (WGS) entry which is preliminary data.</text>
</comment>
<organism evidence="2 3">
    <name type="scientific">Chryseobacterium piperi</name>
    <dbReference type="NCBI Taxonomy" id="558152"/>
    <lineage>
        <taxon>Bacteria</taxon>
        <taxon>Pseudomonadati</taxon>
        <taxon>Bacteroidota</taxon>
        <taxon>Flavobacteriia</taxon>
        <taxon>Flavobacteriales</taxon>
        <taxon>Weeksellaceae</taxon>
        <taxon>Chryseobacterium group</taxon>
        <taxon>Chryseobacterium</taxon>
    </lineage>
</organism>
<protein>
    <submittedName>
        <fullName evidence="2">Isochorismate synthase</fullName>
    </submittedName>
</protein>
<evidence type="ECO:0000313" key="3">
    <source>
        <dbReference type="Proteomes" id="UP000028709"/>
    </source>
</evidence>
<reference evidence="2 3" key="1">
    <citation type="submission" date="2014-07" db="EMBL/GenBank/DDBJ databases">
        <title>Genome of Chryseobacterium piperi CTM.</title>
        <authorList>
            <person name="Pipes S.E."/>
            <person name="Stropko S.J."/>
            <person name="Newman J.D."/>
        </authorList>
    </citation>
    <scope>NUCLEOTIDE SEQUENCE [LARGE SCALE GENOMIC DNA]</scope>
    <source>
        <strain evidence="2 3">CTM</strain>
    </source>
</reference>
<dbReference type="Pfam" id="PF00425">
    <property type="entry name" value="Chorismate_bind"/>
    <property type="match status" value="1"/>
</dbReference>
<dbReference type="InterPro" id="IPR005801">
    <property type="entry name" value="ADC_synthase"/>
</dbReference>
<dbReference type="PANTHER" id="PTHR42839:SF2">
    <property type="entry name" value="ISOCHORISMATE SYNTHASE ENTC"/>
    <property type="match status" value="1"/>
</dbReference>
<evidence type="ECO:0000313" key="2">
    <source>
        <dbReference type="EMBL" id="KFF29484.1"/>
    </source>
</evidence>
<keyword evidence="3" id="KW-1185">Reference proteome</keyword>
<proteinExistence type="predicted"/>
<dbReference type="AlphaFoldDB" id="A0A086BKM0"/>
<accession>A0A086BKM0</accession>
<name>A0A086BKM0_9FLAO</name>
<dbReference type="eggNOG" id="COG1169">
    <property type="taxonomic scope" value="Bacteria"/>
</dbReference>
<sequence length="325" mass="37648">MIYFKLPFDEKLYTINEDLSKNSVTFYAFDNSEQLNFKGDIIEVKPEDFEKIRIPYQSLPKQADAVIAETKDEYIQKLNKVIAVIKNNQLPKLVLSRRKIIEGFNTIDLKESFKNLCSAYPNAFRYIFIHEGNSWMGAFSEVLGKFSTITHEFETMSLAGTLPVSESWSEKEIEEQKPVSKYIRDILKKYAPADEIEESPTSEHISGNIKHLRTDFKLKLNTEEIVDQLIRELHPTPAVCGIPKDFCRENIEKFEKFPRELYAGYIKVEIKDTVQYFVNLRCAKLYQDSVHLFVGGGITAQSNPEKEWQETELKSEAVLKNLIYS</sequence>
<feature type="domain" description="Chorismate-utilising enzyme C-terminal" evidence="1">
    <location>
        <begin position="71"/>
        <end position="314"/>
    </location>
</feature>
<gene>
    <name evidence="2" type="ORF">IQ37_05545</name>
</gene>
<dbReference type="OrthoDB" id="9806579at2"/>
<dbReference type="STRING" id="558152.IQ37_05545"/>
<dbReference type="InterPro" id="IPR015890">
    <property type="entry name" value="Chorismate_C"/>
</dbReference>
<dbReference type="SUPFAM" id="SSF56322">
    <property type="entry name" value="ADC synthase"/>
    <property type="match status" value="1"/>
</dbReference>
<dbReference type="Proteomes" id="UP000028709">
    <property type="component" value="Unassembled WGS sequence"/>
</dbReference>
<dbReference type="KEGG" id="cpip:CJF12_00375"/>